<evidence type="ECO:0000313" key="5">
    <source>
        <dbReference type="Proteomes" id="UP001218412"/>
    </source>
</evidence>
<reference evidence="4 5" key="1">
    <citation type="submission" date="2021-01" db="EMBL/GenBank/DDBJ databases">
        <title>Biogeographic distribution of Paracoccus.</title>
        <authorList>
            <person name="Hollensteiner J."/>
            <person name="Leineberger J."/>
            <person name="Brinkhoff T."/>
            <person name="Daniel R."/>
        </authorList>
    </citation>
    <scope>NUCLEOTIDE SEQUENCE [LARGE SCALE GENOMIC DNA]</scope>
    <source>
        <strain evidence="4 5">LMG25392</strain>
    </source>
</reference>
<evidence type="ECO:0000313" key="4">
    <source>
        <dbReference type="EMBL" id="WCR09974.1"/>
    </source>
</evidence>
<dbReference type="InterPro" id="IPR005631">
    <property type="entry name" value="SDH"/>
</dbReference>
<evidence type="ECO:0000256" key="2">
    <source>
        <dbReference type="ARBA" id="ARBA00019418"/>
    </source>
</evidence>
<keyword evidence="5" id="KW-1185">Reference proteome</keyword>
<proteinExistence type="inferred from homology"/>
<protein>
    <recommendedName>
        <fullName evidence="2">FAD assembly factor SdhE</fullName>
    </recommendedName>
</protein>
<comment type="similarity">
    <text evidence="1">Belongs to the SdhE FAD assembly factor family.</text>
</comment>
<evidence type="ECO:0000256" key="3">
    <source>
        <dbReference type="ARBA" id="ARBA00023186"/>
    </source>
</evidence>
<dbReference type="PANTHER" id="PTHR12469:SF2">
    <property type="entry name" value="SUCCINATE DEHYDROGENASE ASSEMBLY FACTOR 2, MITOCHONDRIAL"/>
    <property type="match status" value="1"/>
</dbReference>
<keyword evidence="3" id="KW-0143">Chaperone</keyword>
<dbReference type="PANTHER" id="PTHR12469">
    <property type="entry name" value="PROTEIN EMI5 HOMOLOG, MITOCHONDRIAL"/>
    <property type="match status" value="1"/>
</dbReference>
<dbReference type="Gene3D" id="1.10.150.250">
    <property type="entry name" value="Flavinator of succinate dehydrogenase"/>
    <property type="match status" value="1"/>
</dbReference>
<dbReference type="Proteomes" id="UP001218412">
    <property type="component" value="Chromosome"/>
</dbReference>
<gene>
    <name evidence="4" type="ORF">JHW45_12965</name>
</gene>
<dbReference type="EMBL" id="CP067134">
    <property type="protein sequence ID" value="WCR09974.1"/>
    <property type="molecule type" value="Genomic_DNA"/>
</dbReference>
<dbReference type="Pfam" id="PF03937">
    <property type="entry name" value="Sdh5"/>
    <property type="match status" value="1"/>
</dbReference>
<dbReference type="RefSeq" id="WP_272858032.1">
    <property type="nucleotide sequence ID" value="NZ_CP067134.1"/>
</dbReference>
<sequence>MTERDDPGAIRLRRLRMRSWRRGMKEMDLILGPFADGPLADLSEDELAVYEALLSENDQDLYLWVTRRVTGTPHPDLGPPHLSALLDRIAADAGQRHSDAGAS</sequence>
<evidence type="ECO:0000256" key="1">
    <source>
        <dbReference type="ARBA" id="ARBA00008571"/>
    </source>
</evidence>
<dbReference type="SUPFAM" id="SSF109910">
    <property type="entry name" value="YgfY-like"/>
    <property type="match status" value="1"/>
</dbReference>
<dbReference type="InterPro" id="IPR036714">
    <property type="entry name" value="SDH_sf"/>
</dbReference>
<organism evidence="4 5">
    <name type="scientific">Paracoccus stylophorae</name>
    <dbReference type="NCBI Taxonomy" id="659350"/>
    <lineage>
        <taxon>Bacteria</taxon>
        <taxon>Pseudomonadati</taxon>
        <taxon>Pseudomonadota</taxon>
        <taxon>Alphaproteobacteria</taxon>
        <taxon>Rhodobacterales</taxon>
        <taxon>Paracoccaceae</taxon>
        <taxon>Paracoccus</taxon>
    </lineage>
</organism>
<accession>A0ABY7SSH7</accession>
<name>A0ABY7SSH7_9RHOB</name>